<organism evidence="1 2">
    <name type="scientific">Clostridium butyricum E4 str. BoNT E BL5262</name>
    <dbReference type="NCBI Taxonomy" id="632245"/>
    <lineage>
        <taxon>Bacteria</taxon>
        <taxon>Bacillati</taxon>
        <taxon>Bacillota</taxon>
        <taxon>Clostridia</taxon>
        <taxon>Eubacteriales</taxon>
        <taxon>Clostridiaceae</taxon>
        <taxon>Clostridium</taxon>
    </lineage>
</organism>
<evidence type="ECO:0000313" key="1">
    <source>
        <dbReference type="EMBL" id="EEP54943.1"/>
    </source>
</evidence>
<dbReference type="RefSeq" id="WP_003409839.1">
    <property type="nucleotide sequence ID" value="NZ_ACOM01000005.1"/>
</dbReference>
<dbReference type="EMBL" id="ACOM01000005">
    <property type="protein sequence ID" value="EEP54943.1"/>
    <property type="molecule type" value="Genomic_DNA"/>
</dbReference>
<name>C4IGS8_CLOBU</name>
<sequence length="163" mass="19365">MENINVDEIIERAIQKYDNKQKRKYREKAFRNTKLLMDNYRDFKNHIEYSISDVNELQGIVELDLKKNDCDELFILSIKQSKVKTLIMTSHIEAALLILEEEQERTGTHERYDALVKYYLENKSYEKIAEELNAGKNTPSRWVREMIDRLSVLLFGIDGLKME</sequence>
<accession>C4IGS8</accession>
<comment type="caution">
    <text evidence="1">The sequence shown here is derived from an EMBL/GenBank/DDBJ whole genome shotgun (WGS) entry which is preliminary data.</text>
</comment>
<dbReference type="eggNOG" id="ENOG5033CK8">
    <property type="taxonomic scope" value="Bacteria"/>
</dbReference>
<gene>
    <name evidence="1" type="ORF">CLP_2622</name>
</gene>
<proteinExistence type="predicted"/>
<dbReference type="Proteomes" id="UP000003081">
    <property type="component" value="Unassembled WGS sequence"/>
</dbReference>
<dbReference type="AlphaFoldDB" id="C4IGS8"/>
<keyword evidence="2" id="KW-1185">Reference proteome</keyword>
<protein>
    <submittedName>
        <fullName evidence="1">Uncharacterized protein</fullName>
    </submittedName>
</protein>
<dbReference type="HOGENOM" id="CLU_097117_2_0_9"/>
<reference evidence="1 2" key="1">
    <citation type="submission" date="2009-08" db="EMBL/GenBank/DDBJ databases">
        <authorList>
            <person name="Shrivastava S."/>
            <person name="Brinkac L.B."/>
            <person name="Brown J.L."/>
            <person name="Bruce D.B."/>
            <person name="Detter C."/>
            <person name="Green L.D."/>
            <person name="Munk C.A."/>
            <person name="Rogers Y.C."/>
            <person name="Tapia R."/>
            <person name="Sims D.R."/>
            <person name="Smith L.A."/>
            <person name="Smith T.J."/>
            <person name="Sutton G."/>
            <person name="Brettin T."/>
        </authorList>
    </citation>
    <scope>NUCLEOTIDE SEQUENCE [LARGE SCALE GENOMIC DNA]</scope>
    <source>
        <strain evidence="2">E4 str. BoNT E BL5262</strain>
    </source>
</reference>
<evidence type="ECO:0000313" key="2">
    <source>
        <dbReference type="Proteomes" id="UP000003081"/>
    </source>
</evidence>